<evidence type="ECO:0000256" key="1">
    <source>
        <dbReference type="PIRSR" id="PIRSR015853-1"/>
    </source>
</evidence>
<evidence type="ECO:0000313" key="3">
    <source>
        <dbReference type="EMBL" id="KPL71483.1"/>
    </source>
</evidence>
<dbReference type="Gene3D" id="3.30.1360.130">
    <property type="entry name" value="Dipeptide transport protein"/>
    <property type="match status" value="1"/>
</dbReference>
<dbReference type="GO" id="GO:0046872">
    <property type="term" value="F:metal ion binding"/>
    <property type="evidence" value="ECO:0007669"/>
    <property type="project" value="UniProtKB-KW"/>
</dbReference>
<comment type="caution">
    <text evidence="3">The sequence shown here is derived from an EMBL/GenBank/DDBJ whole genome shotgun (WGS) entry which is preliminary data.</text>
</comment>
<evidence type="ECO:0000313" key="4">
    <source>
        <dbReference type="Proteomes" id="UP000050417"/>
    </source>
</evidence>
<dbReference type="PIRSF" id="PIRSF015853">
    <property type="entry name" value="Pep_DppA"/>
    <property type="match status" value="1"/>
</dbReference>
<dbReference type="CDD" id="cd08663">
    <property type="entry name" value="DAP_dppA_1"/>
    <property type="match status" value="1"/>
</dbReference>
<protein>
    <recommendedName>
        <fullName evidence="5">Peptidase M55</fullName>
    </recommendedName>
</protein>
<dbReference type="OrthoDB" id="9785420at2"/>
<organism evidence="3 4">
    <name type="scientific">Ornatilinea apprima</name>
    <dbReference type="NCBI Taxonomy" id="1134406"/>
    <lineage>
        <taxon>Bacteria</taxon>
        <taxon>Bacillati</taxon>
        <taxon>Chloroflexota</taxon>
        <taxon>Anaerolineae</taxon>
        <taxon>Anaerolineales</taxon>
        <taxon>Anaerolineaceae</taxon>
        <taxon>Ornatilinea</taxon>
    </lineage>
</organism>
<keyword evidence="2" id="KW-0862">Zinc</keyword>
<reference evidence="3 4" key="1">
    <citation type="submission" date="2015-07" db="EMBL/GenBank/DDBJ databases">
        <title>Genome sequence of Ornatilinea apprima DSM 23815.</title>
        <authorList>
            <person name="Hemp J."/>
            <person name="Ward L.M."/>
            <person name="Pace L.A."/>
            <person name="Fischer W.W."/>
        </authorList>
    </citation>
    <scope>NUCLEOTIDE SEQUENCE [LARGE SCALE GENOMIC DNA]</scope>
    <source>
        <strain evidence="3 4">P3M-1</strain>
    </source>
</reference>
<evidence type="ECO:0000256" key="2">
    <source>
        <dbReference type="PIRSR" id="PIRSR015853-2"/>
    </source>
</evidence>
<feature type="binding site" evidence="2">
    <location>
        <position position="8"/>
    </location>
    <ligand>
        <name>Zn(2+)</name>
        <dbReference type="ChEBI" id="CHEBI:29105"/>
        <label>1</label>
    </ligand>
</feature>
<dbReference type="InterPro" id="IPR036177">
    <property type="entry name" value="Peptidase_M55_sf"/>
</dbReference>
<keyword evidence="4" id="KW-1185">Reference proteome</keyword>
<proteinExistence type="predicted"/>
<feature type="binding site" evidence="2">
    <location>
        <position position="60"/>
    </location>
    <ligand>
        <name>Zn(2+)</name>
        <dbReference type="ChEBI" id="CHEBI:29105"/>
        <label>2</label>
    </ligand>
</feature>
<sequence length="274" mass="29459">MKLLIAADMEGISGVVNWNQVTSTHPDYARFRRLMTQDVNAAIDGAFRGGASEIIVADGHAGGYNILIEELDPRVSLNSGNPAPWAMIQGIDASFQGVMFIGYHAHMGTQSANLDHTWSSSQVANVWLNERLVGEAQINGGICGHYDVPVLMASGDQALAADLTEWIPGIEMAVVKQATSRYSGQCLPPAVSQKRISAAAEQAVKKALQGGAPRPLQFEAPVTVTVEFMHSAMADGAALLPYAQRVDARKVSFKAEDMLMAFRAFRAMVTLADR</sequence>
<evidence type="ECO:0008006" key="5">
    <source>
        <dbReference type="Google" id="ProtNLM"/>
    </source>
</evidence>
<feature type="active site" description="Nucleophile" evidence="1">
    <location>
        <position position="116"/>
    </location>
</feature>
<dbReference type="InterPro" id="IPR007035">
    <property type="entry name" value="Peptidase_M55"/>
</dbReference>
<dbReference type="Gene3D" id="3.40.50.10780">
    <property type="entry name" value="Dipeptide transport protein"/>
    <property type="match status" value="1"/>
</dbReference>
<keyword evidence="2" id="KW-0479">Metal-binding</keyword>
<name>A0A0P6WYD7_9CHLR</name>
<dbReference type="STRING" id="1134406.ADN00_17550"/>
<dbReference type="Pfam" id="PF04951">
    <property type="entry name" value="Peptidase_M55"/>
    <property type="match status" value="1"/>
</dbReference>
<dbReference type="EMBL" id="LGCL01000041">
    <property type="protein sequence ID" value="KPL71483.1"/>
    <property type="molecule type" value="Genomic_DNA"/>
</dbReference>
<gene>
    <name evidence="3" type="ORF">ADN00_17550</name>
</gene>
<feature type="binding site" evidence="2">
    <location>
        <position position="8"/>
    </location>
    <ligand>
        <name>Zn(2+)</name>
        <dbReference type="ChEBI" id="CHEBI:29105"/>
        <label>2</label>
    </ligand>
</feature>
<dbReference type="SUPFAM" id="SSF63992">
    <property type="entry name" value="Dipeptide transport protein"/>
    <property type="match status" value="1"/>
</dbReference>
<feature type="binding site" evidence="2">
    <location>
        <position position="135"/>
    </location>
    <ligand>
        <name>Zn(2+)</name>
        <dbReference type="ChEBI" id="CHEBI:29105"/>
        <label>2</label>
    </ligand>
</feature>
<feature type="binding site" evidence="2">
    <location>
        <position position="10"/>
    </location>
    <ligand>
        <name>Zn(2+)</name>
        <dbReference type="ChEBI" id="CHEBI:29105"/>
        <label>1</label>
    </ligand>
</feature>
<feature type="binding site" evidence="2">
    <location>
        <position position="104"/>
    </location>
    <ligand>
        <name>Zn(2+)</name>
        <dbReference type="ChEBI" id="CHEBI:29105"/>
        <label>2</label>
    </ligand>
</feature>
<dbReference type="RefSeq" id="WP_075064349.1">
    <property type="nucleotide sequence ID" value="NZ_LGCL01000041.1"/>
</dbReference>
<dbReference type="InterPro" id="IPR027476">
    <property type="entry name" value="DppA_N"/>
</dbReference>
<accession>A0A0P6WYD7</accession>
<dbReference type="AlphaFoldDB" id="A0A0P6WYD7"/>
<dbReference type="Proteomes" id="UP000050417">
    <property type="component" value="Unassembled WGS sequence"/>
</dbReference>